<reference evidence="3 4" key="2">
    <citation type="submission" date="2019-06" db="EMBL/GenBank/DDBJ databases">
        <title>Martelella lutilitoris sp. nov., isolated from a tidal mudflat.</title>
        <authorList>
            <person name="Kim Y.-J."/>
        </authorList>
    </citation>
    <scope>NUCLEOTIDE SEQUENCE [LARGE SCALE GENOMIC DNA]</scope>
    <source>
        <strain evidence="3 4">GH2-6</strain>
    </source>
</reference>
<dbReference type="SUPFAM" id="SSF143456">
    <property type="entry name" value="VC0467-like"/>
    <property type="match status" value="1"/>
</dbReference>
<dbReference type="Pfam" id="PF02622">
    <property type="entry name" value="DUF179"/>
    <property type="match status" value="1"/>
</dbReference>
<dbReference type="GO" id="GO:0005829">
    <property type="term" value="C:cytosol"/>
    <property type="evidence" value="ECO:0007669"/>
    <property type="project" value="TreeGrafter"/>
</dbReference>
<dbReference type="NCBIfam" id="NF001268">
    <property type="entry name" value="PRK00228.1-4"/>
    <property type="match status" value="1"/>
</dbReference>
<dbReference type="PANTHER" id="PTHR30327">
    <property type="entry name" value="UNCHARACTERIZED PROTEIN YQGE"/>
    <property type="match status" value="1"/>
</dbReference>
<dbReference type="HAMAP" id="MF_00758">
    <property type="entry name" value="UPF0301"/>
    <property type="match status" value="1"/>
</dbReference>
<gene>
    <name evidence="3" type="ORF">FF124_09760</name>
</gene>
<organism evidence="3 4">
    <name type="scientific">Martelella lutilitoris</name>
    <dbReference type="NCBI Taxonomy" id="2583532"/>
    <lineage>
        <taxon>Bacteria</taxon>
        <taxon>Pseudomonadati</taxon>
        <taxon>Pseudomonadota</taxon>
        <taxon>Alphaproteobacteria</taxon>
        <taxon>Hyphomicrobiales</taxon>
        <taxon>Aurantimonadaceae</taxon>
        <taxon>Martelella</taxon>
    </lineage>
</organism>
<evidence type="ECO:0000256" key="1">
    <source>
        <dbReference type="ARBA" id="ARBA00009600"/>
    </source>
</evidence>
<dbReference type="InterPro" id="IPR003774">
    <property type="entry name" value="AlgH-like"/>
</dbReference>
<comment type="caution">
    <text evidence="3">The sequence shown here is derived from an EMBL/GenBank/DDBJ whole genome shotgun (WGS) entry which is preliminary data.</text>
</comment>
<protein>
    <recommendedName>
        <fullName evidence="2">UPF0301 protein FF124_09760</fullName>
    </recommendedName>
</protein>
<name>A0A5C4JR30_9HYPH</name>
<accession>A0A5C4JR30</accession>
<keyword evidence="4" id="KW-1185">Reference proteome</keyword>
<sequence>MPRMNFESGANTLLEADLFDNLMTERERGPFDGQFLIAMPQLAESDFERSVIYICAHSEDGAMGFVINRAQSVTFPEVLEQLKLVDENAPDFSASGIGDFPVLCGGPVEPGRGFVLHSDDYAGDGSIPVTDELFLTGTLDVLRSVAAGKGPDKAILVLGYAGWAPGQLESEIANNDWLTCPAIEELLFDRDLDSKYERALFSMGVRPSSLSSNVGHA</sequence>
<dbReference type="PANTHER" id="PTHR30327:SF1">
    <property type="entry name" value="UPF0301 PROTEIN YQGE"/>
    <property type="match status" value="1"/>
</dbReference>
<dbReference type="Proteomes" id="UP000307874">
    <property type="component" value="Unassembled WGS sequence"/>
</dbReference>
<dbReference type="OrthoDB" id="9807486at2"/>
<dbReference type="AlphaFoldDB" id="A0A5C4JR30"/>
<dbReference type="EMBL" id="VCLB01000005">
    <property type="protein sequence ID" value="TNB47866.1"/>
    <property type="molecule type" value="Genomic_DNA"/>
</dbReference>
<dbReference type="Gene3D" id="3.40.1740.10">
    <property type="entry name" value="VC0467-like"/>
    <property type="match status" value="1"/>
</dbReference>
<comment type="similarity">
    <text evidence="1 2">Belongs to the UPF0301 (AlgH) family.</text>
</comment>
<evidence type="ECO:0000313" key="4">
    <source>
        <dbReference type="Proteomes" id="UP000307874"/>
    </source>
</evidence>
<evidence type="ECO:0000256" key="2">
    <source>
        <dbReference type="HAMAP-Rule" id="MF_00758"/>
    </source>
</evidence>
<evidence type="ECO:0000313" key="3">
    <source>
        <dbReference type="EMBL" id="TNB47866.1"/>
    </source>
</evidence>
<reference evidence="3 4" key="1">
    <citation type="submission" date="2019-05" db="EMBL/GenBank/DDBJ databases">
        <authorList>
            <person name="Lee S.D."/>
        </authorList>
    </citation>
    <scope>NUCLEOTIDE SEQUENCE [LARGE SCALE GENOMIC DNA]</scope>
    <source>
        <strain evidence="3 4">GH2-6</strain>
    </source>
</reference>
<proteinExistence type="inferred from homology"/>